<dbReference type="PANTHER" id="PTHR11472:SF41">
    <property type="entry name" value="ATP-DEPENDENT DNA HELICASE DDX11-RELATED"/>
    <property type="match status" value="1"/>
</dbReference>
<keyword evidence="8" id="KW-0408">Iron</keyword>
<evidence type="ECO:0000256" key="10">
    <source>
        <dbReference type="ARBA" id="ARBA00023235"/>
    </source>
</evidence>
<dbReference type="InterPro" id="IPR027417">
    <property type="entry name" value="P-loop_NTPase"/>
</dbReference>
<keyword evidence="6" id="KW-0347">Helicase</keyword>
<name>A0A830HUD6_9CHLO</name>
<reference evidence="13" key="1">
    <citation type="submission" date="2020-10" db="EMBL/GenBank/DDBJ databases">
        <title>Unveiling of a novel bifunctional photoreceptor, Dualchrome1, isolated from a cosmopolitan green alga.</title>
        <authorList>
            <person name="Suzuki S."/>
            <person name="Kawachi M."/>
        </authorList>
    </citation>
    <scope>NUCLEOTIDE SEQUENCE</scope>
    <source>
        <strain evidence="13">NIES 2893</strain>
    </source>
</reference>
<dbReference type="InterPro" id="IPR006555">
    <property type="entry name" value="ATP-dep_Helicase_C"/>
</dbReference>
<proteinExistence type="inferred from homology"/>
<dbReference type="GO" id="GO:0046872">
    <property type="term" value="F:metal ion binding"/>
    <property type="evidence" value="ECO:0007669"/>
    <property type="project" value="UniProtKB-KW"/>
</dbReference>
<feature type="compositionally biased region" description="Acidic residues" evidence="11">
    <location>
        <begin position="1"/>
        <end position="12"/>
    </location>
</feature>
<dbReference type="GO" id="GO:0003677">
    <property type="term" value="F:DNA binding"/>
    <property type="evidence" value="ECO:0007669"/>
    <property type="project" value="InterPro"/>
</dbReference>
<dbReference type="GO" id="GO:0003678">
    <property type="term" value="F:DNA helicase activity"/>
    <property type="evidence" value="ECO:0007669"/>
    <property type="project" value="InterPro"/>
</dbReference>
<dbReference type="InterPro" id="IPR014013">
    <property type="entry name" value="Helic_SF1/SF2_ATP-bd_DinG/Rad3"/>
</dbReference>
<sequence>MAADADEDEEEEDKQHNTSFGFPYSSPYDVQTALMNTLHNTLASASAPTQSTEGQQQSSIAIMESPTGTGKTLTLLCATLAYMKQQLERNTKERECCNAQQQQQQQEEEEPSWIVDAANEATTEADTATSSAIQTRAKQKAKARTTKRAAAVAAFKQKENNGKHANQTARDGESDGASARDDDNDALLDPWDSDDDANRQRRARGRTSSGLSSSSSSSSDDDDDNNNNSNSNTNNKALRLYFCSRTHSQLSQAMGEFARTKYAETFSAAALASRSSLCLHKPVRTLPSALAGEACVDLQETAKKNKNTKKRATTDARVSLSSSSGCPYHSARGERRVRDDALAAPVDIEELAEIGRAHRACPYYGSRMAAAEADVVFLPYQSLLHGPTREALGINLEGAIVIIDEAHNAVDAVNDMHGARITATSLDAAGTAVQAYLKRFGDRLNAGNLRNLHALAAVCTALRRGFPSSSSSSSTTSQPTSMTVNDFLFACSLDHVNLFKLVEYLKESRALRKMAGYGKGVAGAVNPAAARAARGAAAGALHSVCGMLEALTRSDADGRVLRSGDDPPELRYVNLNASMHFERLVAKCHAVVLAGGTLSPVPALLRDLFPTVKQDRVVRFSCGHIVDAGRFQCLALGRGPSGLPLNLEASKRATDDQRDELGRVLRNAVRIVPGGVVCFVPSHRFVGELMSRWRSTGMLAQIEAAKPVLLEESKGGAAACDALLATYTSLCTGDSASKGALLLCVVGGRLSEGVNFGDDLGRLVVVAGLPYPNPTDAELVARMRYLDAAEPGAGRAYYEALCWKAVNQSIGRAIRHRLDYATALLLDARYVDDVSLSSRLPAWVSNSLVRCEGGYGQVHAKLATFFSRFIQ</sequence>
<keyword evidence="7" id="KW-0067">ATP-binding</keyword>
<evidence type="ECO:0000313" key="14">
    <source>
        <dbReference type="Proteomes" id="UP000660262"/>
    </source>
</evidence>
<dbReference type="Pfam" id="PF06733">
    <property type="entry name" value="DEAD_2"/>
    <property type="match status" value="1"/>
</dbReference>
<dbReference type="GO" id="GO:0016818">
    <property type="term" value="F:hydrolase activity, acting on acid anhydrides, in phosphorus-containing anhydrides"/>
    <property type="evidence" value="ECO:0007669"/>
    <property type="project" value="InterPro"/>
</dbReference>
<evidence type="ECO:0000313" key="13">
    <source>
        <dbReference type="EMBL" id="GHP10303.1"/>
    </source>
</evidence>
<evidence type="ECO:0000256" key="2">
    <source>
        <dbReference type="ARBA" id="ARBA00008435"/>
    </source>
</evidence>
<comment type="cofactor">
    <cofactor evidence="1">
        <name>[4Fe-4S] cluster</name>
        <dbReference type="ChEBI" id="CHEBI:49883"/>
    </cofactor>
</comment>
<evidence type="ECO:0000256" key="7">
    <source>
        <dbReference type="ARBA" id="ARBA00022840"/>
    </source>
</evidence>
<keyword evidence="3" id="KW-0479">Metal-binding</keyword>
<dbReference type="GO" id="GO:0005634">
    <property type="term" value="C:nucleus"/>
    <property type="evidence" value="ECO:0007669"/>
    <property type="project" value="TreeGrafter"/>
</dbReference>
<dbReference type="Pfam" id="PF13307">
    <property type="entry name" value="Helicase_C_2"/>
    <property type="match status" value="1"/>
</dbReference>
<comment type="caution">
    <text evidence="13">The sequence shown here is derived from an EMBL/GenBank/DDBJ whole genome shotgun (WGS) entry which is preliminary data.</text>
</comment>
<keyword evidence="14" id="KW-1185">Reference proteome</keyword>
<dbReference type="InterPro" id="IPR010614">
    <property type="entry name" value="RAD3-like_helicase_DEAD"/>
</dbReference>
<dbReference type="PANTHER" id="PTHR11472">
    <property type="entry name" value="DNA REPAIR DEAD HELICASE RAD3/XP-D SUBFAMILY MEMBER"/>
    <property type="match status" value="1"/>
</dbReference>
<keyword evidence="10" id="KW-0413">Isomerase</keyword>
<dbReference type="Proteomes" id="UP000660262">
    <property type="component" value="Unassembled WGS sequence"/>
</dbReference>
<feature type="region of interest" description="Disordered" evidence="11">
    <location>
        <begin position="1"/>
        <end position="26"/>
    </location>
</feature>
<dbReference type="GO" id="GO:0006139">
    <property type="term" value="P:nucleobase-containing compound metabolic process"/>
    <property type="evidence" value="ECO:0007669"/>
    <property type="project" value="InterPro"/>
</dbReference>
<feature type="compositionally biased region" description="Low complexity" evidence="11">
    <location>
        <begin position="208"/>
        <end position="218"/>
    </location>
</feature>
<feature type="compositionally biased region" description="Low complexity" evidence="11">
    <location>
        <begin position="122"/>
        <end position="136"/>
    </location>
</feature>
<feature type="domain" description="Helicase ATP-binding" evidence="12">
    <location>
        <begin position="17"/>
        <end position="456"/>
    </location>
</feature>
<feature type="region of interest" description="Disordered" evidence="11">
    <location>
        <begin position="122"/>
        <end position="234"/>
    </location>
</feature>
<evidence type="ECO:0000256" key="3">
    <source>
        <dbReference type="ARBA" id="ARBA00022723"/>
    </source>
</evidence>
<organism evidence="13 14">
    <name type="scientific">Pycnococcus provasolii</name>
    <dbReference type="NCBI Taxonomy" id="41880"/>
    <lineage>
        <taxon>Eukaryota</taxon>
        <taxon>Viridiplantae</taxon>
        <taxon>Chlorophyta</taxon>
        <taxon>Pseudoscourfieldiophyceae</taxon>
        <taxon>Pseudoscourfieldiales</taxon>
        <taxon>Pycnococcaceae</taxon>
        <taxon>Pycnococcus</taxon>
    </lineage>
</organism>
<evidence type="ECO:0000259" key="12">
    <source>
        <dbReference type="PROSITE" id="PS51193"/>
    </source>
</evidence>
<dbReference type="SMART" id="SM00491">
    <property type="entry name" value="HELICc2"/>
    <property type="match status" value="1"/>
</dbReference>
<dbReference type="InterPro" id="IPR006554">
    <property type="entry name" value="Helicase-like_DEXD_c2"/>
</dbReference>
<dbReference type="GO" id="GO:0005524">
    <property type="term" value="F:ATP binding"/>
    <property type="evidence" value="ECO:0007669"/>
    <property type="project" value="UniProtKB-KW"/>
</dbReference>
<feature type="compositionally biased region" description="Acidic residues" evidence="11">
    <location>
        <begin position="182"/>
        <end position="195"/>
    </location>
</feature>
<feature type="region of interest" description="Disordered" evidence="11">
    <location>
        <begin position="304"/>
        <end position="332"/>
    </location>
</feature>
<dbReference type="PROSITE" id="PS51193">
    <property type="entry name" value="HELICASE_ATP_BIND_2"/>
    <property type="match status" value="1"/>
</dbReference>
<feature type="compositionally biased region" description="Basic residues" evidence="11">
    <location>
        <begin position="137"/>
        <end position="147"/>
    </location>
</feature>
<dbReference type="AlphaFoldDB" id="A0A830HUD6"/>
<feature type="compositionally biased region" description="Basic and acidic residues" evidence="11">
    <location>
        <begin position="170"/>
        <end position="181"/>
    </location>
</feature>
<evidence type="ECO:0000256" key="6">
    <source>
        <dbReference type="ARBA" id="ARBA00022806"/>
    </source>
</evidence>
<dbReference type="EMBL" id="BNJQ01000028">
    <property type="protein sequence ID" value="GHP10303.1"/>
    <property type="molecule type" value="Genomic_DNA"/>
</dbReference>
<dbReference type="Gene3D" id="3.40.50.300">
    <property type="entry name" value="P-loop containing nucleotide triphosphate hydrolases"/>
    <property type="match status" value="3"/>
</dbReference>
<comment type="similarity">
    <text evidence="2">Belongs to the DEAD box helicase family. DEAH subfamily. DDX11/CHL1 sub-subfamily.</text>
</comment>
<dbReference type="GO" id="GO:0051536">
    <property type="term" value="F:iron-sulfur cluster binding"/>
    <property type="evidence" value="ECO:0007669"/>
    <property type="project" value="UniProtKB-KW"/>
</dbReference>
<dbReference type="SMART" id="SM00488">
    <property type="entry name" value="DEXDc2"/>
    <property type="match status" value="1"/>
</dbReference>
<evidence type="ECO:0000256" key="4">
    <source>
        <dbReference type="ARBA" id="ARBA00022741"/>
    </source>
</evidence>
<dbReference type="OrthoDB" id="267079at2759"/>
<keyword evidence="4" id="KW-0547">Nucleotide-binding</keyword>
<dbReference type="SUPFAM" id="SSF52540">
    <property type="entry name" value="P-loop containing nucleoside triphosphate hydrolases"/>
    <property type="match status" value="1"/>
</dbReference>
<dbReference type="InterPro" id="IPR045028">
    <property type="entry name" value="DinG/Rad3-like"/>
</dbReference>
<evidence type="ECO:0000256" key="1">
    <source>
        <dbReference type="ARBA" id="ARBA00001966"/>
    </source>
</evidence>
<dbReference type="GO" id="GO:0034085">
    <property type="term" value="P:establishment of sister chromatid cohesion"/>
    <property type="evidence" value="ECO:0007669"/>
    <property type="project" value="TreeGrafter"/>
</dbReference>
<gene>
    <name evidence="13" type="ORF">PPROV_000903400</name>
</gene>
<evidence type="ECO:0000256" key="11">
    <source>
        <dbReference type="SAM" id="MobiDB-lite"/>
    </source>
</evidence>
<evidence type="ECO:0000256" key="5">
    <source>
        <dbReference type="ARBA" id="ARBA00022801"/>
    </source>
</evidence>
<evidence type="ECO:0000256" key="8">
    <source>
        <dbReference type="ARBA" id="ARBA00023004"/>
    </source>
</evidence>
<evidence type="ECO:0000256" key="9">
    <source>
        <dbReference type="ARBA" id="ARBA00023014"/>
    </source>
</evidence>
<keyword evidence="9" id="KW-0411">Iron-sulfur</keyword>
<keyword evidence="5" id="KW-0378">Hydrolase</keyword>
<accession>A0A830HUD6</accession>
<protein>
    <recommendedName>
        <fullName evidence="12">Helicase ATP-binding domain-containing protein</fullName>
    </recommendedName>
</protein>